<sequence length="387" mass="44367">MKSSQAIILSAGPNGLGALRGLTKQHVITDVITTNNNEPALFSRLVNRAETTTQERLLETLLTWPGSGQVLIPTSDWYVEFLTNHETLLQEKFNFVLPTGKLSEKFIDKKQEVELVATFTNVPKSLVNLPSTSQAFTNELPLPVIIKPRSNELNKLGQKNIVINDQIQLDEFYRQYSFALEYCIAQELIKGSDENLWVCNCVFNENSDLITAFTFQRLQLTPPHYGVTCYAKSYENQEVIEQVDKIGKGLKYAGPAMVEFKYDSKSQQYKYIEINPRLGLCNYFDTSCGVNNVYATYCVALGLPVEERPKQTHRVFISVYEDLYSRYRDNQSLFTIIKTYLRDLLRPHTFIYFAWRDPLPAIAVGLNQLRSLLKMSIAKLRRKKRNS</sequence>
<feature type="domain" description="ATP-grasp" evidence="2">
    <location>
        <begin position="111"/>
        <end position="301"/>
    </location>
</feature>
<name>A0ABU3A1I5_9GAMM</name>
<dbReference type="EMBL" id="JAVRIF010000004">
    <property type="protein sequence ID" value="MDT0603810.1"/>
    <property type="molecule type" value="Genomic_DNA"/>
</dbReference>
<evidence type="ECO:0000259" key="2">
    <source>
        <dbReference type="PROSITE" id="PS50975"/>
    </source>
</evidence>
<evidence type="ECO:0000313" key="3">
    <source>
        <dbReference type="EMBL" id="MDT0603810.1"/>
    </source>
</evidence>
<organism evidence="3 4">
    <name type="scientific">Thalassotalea castellviae</name>
    <dbReference type="NCBI Taxonomy" id="3075612"/>
    <lineage>
        <taxon>Bacteria</taxon>
        <taxon>Pseudomonadati</taxon>
        <taxon>Pseudomonadota</taxon>
        <taxon>Gammaproteobacteria</taxon>
        <taxon>Alteromonadales</taxon>
        <taxon>Colwelliaceae</taxon>
        <taxon>Thalassotalea</taxon>
    </lineage>
</organism>
<dbReference type="Proteomes" id="UP001266357">
    <property type="component" value="Unassembled WGS sequence"/>
</dbReference>
<evidence type="ECO:0000256" key="1">
    <source>
        <dbReference type="PROSITE-ProRule" id="PRU00409"/>
    </source>
</evidence>
<keyword evidence="1" id="KW-0547">Nucleotide-binding</keyword>
<keyword evidence="4" id="KW-1185">Reference proteome</keyword>
<comment type="caution">
    <text evidence="3">The sequence shown here is derived from an EMBL/GenBank/DDBJ whole genome shotgun (WGS) entry which is preliminary data.</text>
</comment>
<keyword evidence="1" id="KW-0067">ATP-binding</keyword>
<dbReference type="Pfam" id="PF02786">
    <property type="entry name" value="CPSase_L_D2"/>
    <property type="match status" value="1"/>
</dbReference>
<gene>
    <name evidence="3" type="ORF">RM573_09405</name>
</gene>
<dbReference type="RefSeq" id="WP_311580747.1">
    <property type="nucleotide sequence ID" value="NZ_JAVRIF010000004.1"/>
</dbReference>
<dbReference type="PROSITE" id="PS50975">
    <property type="entry name" value="ATP_GRASP"/>
    <property type="match status" value="1"/>
</dbReference>
<dbReference type="Gene3D" id="3.30.470.20">
    <property type="entry name" value="ATP-grasp fold, B domain"/>
    <property type="match status" value="1"/>
</dbReference>
<dbReference type="InterPro" id="IPR011761">
    <property type="entry name" value="ATP-grasp"/>
</dbReference>
<protein>
    <recommendedName>
        <fullName evidence="2">ATP-grasp domain-containing protein</fullName>
    </recommendedName>
</protein>
<accession>A0ABU3A1I5</accession>
<dbReference type="InterPro" id="IPR005479">
    <property type="entry name" value="CPAse_ATP-bd"/>
</dbReference>
<dbReference type="SUPFAM" id="SSF56059">
    <property type="entry name" value="Glutathione synthetase ATP-binding domain-like"/>
    <property type="match status" value="1"/>
</dbReference>
<proteinExistence type="predicted"/>
<reference evidence="3 4" key="1">
    <citation type="submission" date="2023-09" db="EMBL/GenBank/DDBJ databases">
        <authorList>
            <person name="Rey-Velasco X."/>
        </authorList>
    </citation>
    <scope>NUCLEOTIDE SEQUENCE [LARGE SCALE GENOMIC DNA]</scope>
    <source>
        <strain evidence="3 4">W431</strain>
    </source>
</reference>
<evidence type="ECO:0000313" key="4">
    <source>
        <dbReference type="Proteomes" id="UP001266357"/>
    </source>
</evidence>